<accession>A0A8B8BW50</accession>
<keyword evidence="1" id="KW-1185">Reference proteome</keyword>
<dbReference type="AlphaFoldDB" id="A0A8B8BW50"/>
<dbReference type="RefSeq" id="XP_022307593.1">
    <property type="nucleotide sequence ID" value="XM_022451885.1"/>
</dbReference>
<dbReference type="GO" id="GO:0043161">
    <property type="term" value="P:proteasome-mediated ubiquitin-dependent protein catabolic process"/>
    <property type="evidence" value="ECO:0007669"/>
    <property type="project" value="TreeGrafter"/>
</dbReference>
<dbReference type="PANTHER" id="PTHR24104:SF25">
    <property type="entry name" value="PROTEIN LIN-41"/>
    <property type="match status" value="1"/>
</dbReference>
<gene>
    <name evidence="2" type="primary">LOC111113591</name>
</gene>
<dbReference type="GO" id="GO:0061630">
    <property type="term" value="F:ubiquitin protein ligase activity"/>
    <property type="evidence" value="ECO:0007669"/>
    <property type="project" value="TreeGrafter"/>
</dbReference>
<evidence type="ECO:0000313" key="1">
    <source>
        <dbReference type="Proteomes" id="UP000694844"/>
    </source>
</evidence>
<reference evidence="2" key="1">
    <citation type="submission" date="2025-08" db="UniProtKB">
        <authorList>
            <consortium name="RefSeq"/>
        </authorList>
    </citation>
    <scope>IDENTIFICATION</scope>
    <source>
        <tissue evidence="2">Whole sample</tissue>
    </source>
</reference>
<dbReference type="Proteomes" id="UP000694844">
    <property type="component" value="Chromosome 9"/>
</dbReference>
<dbReference type="InterPro" id="IPR050952">
    <property type="entry name" value="TRIM-NHL_E3_ligases"/>
</dbReference>
<dbReference type="GO" id="GO:0008270">
    <property type="term" value="F:zinc ion binding"/>
    <property type="evidence" value="ECO:0007669"/>
    <property type="project" value="UniProtKB-KW"/>
</dbReference>
<dbReference type="GeneID" id="111113591"/>
<name>A0A8B8BW50_CRAVI</name>
<dbReference type="PANTHER" id="PTHR24104">
    <property type="entry name" value="E3 UBIQUITIN-PROTEIN LIGASE NHLRC1-RELATED"/>
    <property type="match status" value="1"/>
</dbReference>
<evidence type="ECO:0000313" key="2">
    <source>
        <dbReference type="RefSeq" id="XP_022307593.1"/>
    </source>
</evidence>
<protein>
    <submittedName>
        <fullName evidence="2">Uncharacterized protein LOC111113591</fullName>
    </submittedName>
</protein>
<organism evidence="1 2">
    <name type="scientific">Crassostrea virginica</name>
    <name type="common">Eastern oyster</name>
    <dbReference type="NCBI Taxonomy" id="6565"/>
    <lineage>
        <taxon>Eukaryota</taxon>
        <taxon>Metazoa</taxon>
        <taxon>Spiralia</taxon>
        <taxon>Lophotrochozoa</taxon>
        <taxon>Mollusca</taxon>
        <taxon>Bivalvia</taxon>
        <taxon>Autobranchia</taxon>
        <taxon>Pteriomorphia</taxon>
        <taxon>Ostreida</taxon>
        <taxon>Ostreoidea</taxon>
        <taxon>Ostreidae</taxon>
        <taxon>Crassostrea</taxon>
    </lineage>
</organism>
<dbReference type="Gene3D" id="2.120.10.30">
    <property type="entry name" value="TolB, C-terminal domain"/>
    <property type="match status" value="1"/>
</dbReference>
<dbReference type="SUPFAM" id="SSF101898">
    <property type="entry name" value="NHL repeat"/>
    <property type="match status" value="1"/>
</dbReference>
<sequence length="278" mass="32190">MKSEIDDMDAEHIAAIDRQENAINHTITEITQVIQDLKRLLKRLLDTRLSDEISREQIHRQIGSLSKLDITYPLLDEPRILTDIQTEYRDLYSISCLSDSELWTCGRDKIIRLYNLQGELLRFIQTKSGNWPDDIAVTRSGDLVYTDPKDSSINLVRGTKIQTLITLRSWRPFHLCSTSSGDLLVIMTSNDDRQTKIVRYSGSTETQSIQWDDRDSRGNIQTSDYNHHIHIIDQDGHFLCFIDNCVLHGSWGLCVDSRDNLFVAEWQIGQVEKVQYYK</sequence>
<dbReference type="KEGG" id="cvn:111113591"/>
<dbReference type="InterPro" id="IPR011042">
    <property type="entry name" value="6-blade_b-propeller_TolB-like"/>
</dbReference>
<proteinExistence type="predicted"/>
<dbReference type="GO" id="GO:0000209">
    <property type="term" value="P:protein polyubiquitination"/>
    <property type="evidence" value="ECO:0007669"/>
    <property type="project" value="TreeGrafter"/>
</dbReference>